<evidence type="ECO:0000313" key="2">
    <source>
        <dbReference type="EMBL" id="NWJ44781.1"/>
    </source>
</evidence>
<dbReference type="CDD" id="cd06587">
    <property type="entry name" value="VOC"/>
    <property type="match status" value="1"/>
</dbReference>
<dbReference type="InterPro" id="IPR041581">
    <property type="entry name" value="Glyoxalase_6"/>
</dbReference>
<dbReference type="AlphaFoldDB" id="A0A8T7M0C2"/>
<reference evidence="3" key="2">
    <citation type="journal article" date="2024" name="Nature">
        <title>Anoxygenic phototroph of the Chloroflexota uses a type I reaction centre.</title>
        <authorList>
            <person name="Tsuji J.M."/>
            <person name="Shaw N.A."/>
            <person name="Nagashima S."/>
            <person name="Venkiteswaran J.J."/>
            <person name="Schiff S.L."/>
            <person name="Watanabe T."/>
            <person name="Fukui M."/>
            <person name="Hanada S."/>
            <person name="Tank M."/>
            <person name="Neufeld J.D."/>
        </authorList>
    </citation>
    <scope>NUCLEOTIDE SEQUENCE</scope>
    <source>
        <strain evidence="3">L227-S17</strain>
    </source>
</reference>
<accession>A0A8T7M0C2</accession>
<sequence>MSLKIANIVLDCEDSVKLAEFWSLATGWEKQGPFGQYMQLVNPNEAEAGILLQQVSEKKTLKNRMHLDFGAGDLTGMHAEVARLIALGAKKIIERAELGIVWTVMQDPEGNEFCVAAH</sequence>
<dbReference type="EMBL" id="CP128399">
    <property type="protein sequence ID" value="WJW66664.1"/>
    <property type="molecule type" value="Genomic_DNA"/>
</dbReference>
<evidence type="ECO:0000313" key="4">
    <source>
        <dbReference type="Proteomes" id="UP000521676"/>
    </source>
</evidence>
<gene>
    <name evidence="2" type="ORF">HXX08_02785</name>
    <name evidence="3" type="ORF">OZ401_002476</name>
</gene>
<dbReference type="Proteomes" id="UP001431572">
    <property type="component" value="Chromosome 1"/>
</dbReference>
<dbReference type="InterPro" id="IPR029068">
    <property type="entry name" value="Glyas_Bleomycin-R_OHBP_Dase"/>
</dbReference>
<protein>
    <submittedName>
        <fullName evidence="2">VOC family protein</fullName>
    </submittedName>
</protein>
<reference evidence="2 4" key="1">
    <citation type="submission" date="2020-06" db="EMBL/GenBank/DDBJ databases">
        <title>Anoxygenic phototrophic Chloroflexota member uses a Type I reaction center.</title>
        <authorList>
            <person name="Tsuji J.M."/>
            <person name="Shaw N.A."/>
            <person name="Nagashima S."/>
            <person name="Venkiteswaran J."/>
            <person name="Schiff S.L."/>
            <person name="Hanada S."/>
            <person name="Tank M."/>
            <person name="Neufeld J.D."/>
        </authorList>
    </citation>
    <scope>NUCLEOTIDE SEQUENCE [LARGE SCALE GENOMIC DNA]</scope>
    <source>
        <strain evidence="2">L227-S17</strain>
    </source>
</reference>
<proteinExistence type="predicted"/>
<dbReference type="PANTHER" id="PTHR35908">
    <property type="entry name" value="HYPOTHETICAL FUSION PROTEIN"/>
    <property type="match status" value="1"/>
</dbReference>
<feature type="domain" description="Glyoxalase-like" evidence="1">
    <location>
        <begin position="8"/>
        <end position="115"/>
    </location>
</feature>
<name>A0A8T7M0C2_9CHLR</name>
<dbReference type="RefSeq" id="WP_341468557.1">
    <property type="nucleotide sequence ID" value="NZ_CP128399.1"/>
</dbReference>
<dbReference type="Gene3D" id="3.10.180.10">
    <property type="entry name" value="2,3-Dihydroxybiphenyl 1,2-Dioxygenase, domain 1"/>
    <property type="match status" value="1"/>
</dbReference>
<organism evidence="2 4">
    <name type="scientific">Candidatus Chlorohelix allophototropha</name>
    <dbReference type="NCBI Taxonomy" id="3003348"/>
    <lineage>
        <taxon>Bacteria</taxon>
        <taxon>Bacillati</taxon>
        <taxon>Chloroflexota</taxon>
        <taxon>Chloroflexia</taxon>
        <taxon>Candidatus Chloroheliales</taxon>
        <taxon>Candidatus Chloroheliaceae</taxon>
        <taxon>Candidatus Chlorohelix</taxon>
    </lineage>
</organism>
<dbReference type="Proteomes" id="UP000521676">
    <property type="component" value="Unassembled WGS sequence"/>
</dbReference>
<evidence type="ECO:0000259" key="1">
    <source>
        <dbReference type="Pfam" id="PF18029"/>
    </source>
</evidence>
<dbReference type="SUPFAM" id="SSF54593">
    <property type="entry name" value="Glyoxalase/Bleomycin resistance protein/Dihydroxybiphenyl dioxygenase"/>
    <property type="match status" value="1"/>
</dbReference>
<dbReference type="PANTHER" id="PTHR35908:SF1">
    <property type="entry name" value="CONSERVED PROTEIN"/>
    <property type="match status" value="1"/>
</dbReference>
<dbReference type="EMBL" id="JACATZ010000001">
    <property type="protein sequence ID" value="NWJ44781.1"/>
    <property type="molecule type" value="Genomic_DNA"/>
</dbReference>
<keyword evidence="5" id="KW-1185">Reference proteome</keyword>
<evidence type="ECO:0000313" key="5">
    <source>
        <dbReference type="Proteomes" id="UP001431572"/>
    </source>
</evidence>
<evidence type="ECO:0000313" key="3">
    <source>
        <dbReference type="EMBL" id="WJW66664.1"/>
    </source>
</evidence>
<dbReference type="Pfam" id="PF18029">
    <property type="entry name" value="Glyoxalase_6"/>
    <property type="match status" value="1"/>
</dbReference>